<dbReference type="EMBL" id="JAVTTP010000001">
    <property type="protein sequence ID" value="MDT7827350.1"/>
    <property type="molecule type" value="Genomic_DNA"/>
</dbReference>
<dbReference type="Gene3D" id="3.60.15.10">
    <property type="entry name" value="Ribonuclease Z/Hydroxyacylglutathione hydrolase-like"/>
    <property type="match status" value="1"/>
</dbReference>
<dbReference type="PROSITE" id="PS51257">
    <property type="entry name" value="PROKAR_LIPOPROTEIN"/>
    <property type="match status" value="1"/>
</dbReference>
<evidence type="ECO:0000313" key="2">
    <source>
        <dbReference type="Proteomes" id="UP001250656"/>
    </source>
</evidence>
<dbReference type="InterPro" id="IPR050114">
    <property type="entry name" value="UPF0173_UPF0282_UlaG_hydrolase"/>
</dbReference>
<protein>
    <submittedName>
        <fullName evidence="1">MBL fold metallo-hydrolase</fullName>
    </submittedName>
</protein>
<proteinExistence type="predicted"/>
<comment type="caution">
    <text evidence="1">The sequence shown here is derived from an EMBL/GenBank/DDBJ whole genome shotgun (WGS) entry which is preliminary data.</text>
</comment>
<dbReference type="Pfam" id="PF13483">
    <property type="entry name" value="Lactamase_B_3"/>
    <property type="match status" value="1"/>
</dbReference>
<sequence length="280" mass="31503">MENRSGLLTVLVIWAVLLFGCKENKKQDNPLLDSEPVYSTAEAPAPPPPPEIMENEDSEVQITPISHATAVLQWNDVTVYMDPVGGAEAFEGQEKPDLILVTDIHGDHFSPETLEALDTEKAKIIVPQAVAEKMPDAFAPQIDVLDNGNSKERYGITVEAIPMYNLRDEAKQFHPRGRGNGYVLNLEDKRIYFSGDTEDIPEMRALKDIDKAFICMNLPYTMTVESAADAVLDFKPKQVYPYHYRGKPDVSDVARFEKLVNEGDADIEVVRLDWYPNEEY</sequence>
<dbReference type="Proteomes" id="UP001250656">
    <property type="component" value="Unassembled WGS sequence"/>
</dbReference>
<accession>A0ABU3L0V2</accession>
<dbReference type="RefSeq" id="WP_314012225.1">
    <property type="nucleotide sequence ID" value="NZ_JAVTTP010000001.1"/>
</dbReference>
<dbReference type="PANTHER" id="PTHR43546:SF3">
    <property type="entry name" value="UPF0173 METAL-DEPENDENT HYDROLASE MJ1163"/>
    <property type="match status" value="1"/>
</dbReference>
<dbReference type="SUPFAM" id="SSF56281">
    <property type="entry name" value="Metallo-hydrolase/oxidoreductase"/>
    <property type="match status" value="1"/>
</dbReference>
<keyword evidence="2" id="KW-1185">Reference proteome</keyword>
<organism evidence="1 2">
    <name type="scientific">Pricia mediterranea</name>
    <dbReference type="NCBI Taxonomy" id="3076079"/>
    <lineage>
        <taxon>Bacteria</taxon>
        <taxon>Pseudomonadati</taxon>
        <taxon>Bacteroidota</taxon>
        <taxon>Flavobacteriia</taxon>
        <taxon>Flavobacteriales</taxon>
        <taxon>Flavobacteriaceae</taxon>
        <taxon>Pricia</taxon>
    </lineage>
</organism>
<reference evidence="1 2" key="1">
    <citation type="submission" date="2023-09" db="EMBL/GenBank/DDBJ databases">
        <title>Novel taxa isolated from Blanes Bay.</title>
        <authorList>
            <person name="Rey-Velasco X."/>
            <person name="Lucena T."/>
        </authorList>
    </citation>
    <scope>NUCLEOTIDE SEQUENCE [LARGE SCALE GENOMIC DNA]</scope>
    <source>
        <strain evidence="1 2">S334</strain>
    </source>
</reference>
<dbReference type="InterPro" id="IPR036866">
    <property type="entry name" value="RibonucZ/Hydroxyglut_hydro"/>
</dbReference>
<evidence type="ECO:0000313" key="1">
    <source>
        <dbReference type="EMBL" id="MDT7827350.1"/>
    </source>
</evidence>
<name>A0ABU3L0V2_9FLAO</name>
<gene>
    <name evidence="1" type="ORF">RQM65_01565</name>
</gene>
<dbReference type="PANTHER" id="PTHR43546">
    <property type="entry name" value="UPF0173 METAL-DEPENDENT HYDROLASE MJ1163-RELATED"/>
    <property type="match status" value="1"/>
</dbReference>